<dbReference type="Proteomes" id="UP000318741">
    <property type="component" value="Chromosome"/>
</dbReference>
<evidence type="ECO:0000313" key="3">
    <source>
        <dbReference type="Proteomes" id="UP000318741"/>
    </source>
</evidence>
<reference evidence="2 3" key="1">
    <citation type="submission" date="2019-02" db="EMBL/GenBank/DDBJ databases">
        <title>Deep-cultivation of Planctomycetes and their phenomic and genomic characterization uncovers novel biology.</title>
        <authorList>
            <person name="Wiegand S."/>
            <person name="Jogler M."/>
            <person name="Boedeker C."/>
            <person name="Pinto D."/>
            <person name="Vollmers J."/>
            <person name="Rivas-Marin E."/>
            <person name="Kohn T."/>
            <person name="Peeters S.H."/>
            <person name="Heuer A."/>
            <person name="Rast P."/>
            <person name="Oberbeckmann S."/>
            <person name="Bunk B."/>
            <person name="Jeske O."/>
            <person name="Meyerdierks A."/>
            <person name="Storesund J.E."/>
            <person name="Kallscheuer N."/>
            <person name="Luecker S."/>
            <person name="Lage O.M."/>
            <person name="Pohl T."/>
            <person name="Merkel B.J."/>
            <person name="Hornburger P."/>
            <person name="Mueller R.-W."/>
            <person name="Bruemmer F."/>
            <person name="Labrenz M."/>
            <person name="Spormann A.M."/>
            <person name="Op den Camp H."/>
            <person name="Overmann J."/>
            <person name="Amann R."/>
            <person name="Jetten M.S.M."/>
            <person name="Mascher T."/>
            <person name="Medema M.H."/>
            <person name="Devos D.P."/>
            <person name="Kaster A.-K."/>
            <person name="Ovreas L."/>
            <person name="Rohde M."/>
            <person name="Galperin M.Y."/>
            <person name="Jogler C."/>
        </authorList>
    </citation>
    <scope>NUCLEOTIDE SEQUENCE [LARGE SCALE GENOMIC DNA]</scope>
    <source>
        <strain evidence="2 3">CA12</strain>
    </source>
</reference>
<keyword evidence="3" id="KW-1185">Reference proteome</keyword>
<dbReference type="AlphaFoldDB" id="A0A517P5Q7"/>
<feature type="region of interest" description="Disordered" evidence="1">
    <location>
        <begin position="170"/>
        <end position="190"/>
    </location>
</feature>
<dbReference type="EMBL" id="CP036265">
    <property type="protein sequence ID" value="QDT14703.1"/>
    <property type="molecule type" value="Genomic_DNA"/>
</dbReference>
<organism evidence="2 3">
    <name type="scientific">Alienimonas californiensis</name>
    <dbReference type="NCBI Taxonomy" id="2527989"/>
    <lineage>
        <taxon>Bacteria</taxon>
        <taxon>Pseudomonadati</taxon>
        <taxon>Planctomycetota</taxon>
        <taxon>Planctomycetia</taxon>
        <taxon>Planctomycetales</taxon>
        <taxon>Planctomycetaceae</taxon>
        <taxon>Alienimonas</taxon>
    </lineage>
</organism>
<proteinExistence type="predicted"/>
<dbReference type="KEGG" id="acaf:CA12_07810"/>
<protein>
    <submittedName>
        <fullName evidence="2">Uncharacterized protein</fullName>
    </submittedName>
</protein>
<accession>A0A517P5Q7</accession>
<dbReference type="RefSeq" id="WP_145357569.1">
    <property type="nucleotide sequence ID" value="NZ_CP036265.1"/>
</dbReference>
<evidence type="ECO:0000256" key="1">
    <source>
        <dbReference type="SAM" id="MobiDB-lite"/>
    </source>
</evidence>
<evidence type="ECO:0000313" key="2">
    <source>
        <dbReference type="EMBL" id="QDT14703.1"/>
    </source>
</evidence>
<name>A0A517P5Q7_9PLAN</name>
<sequence>MNETTDGRAAAGQDQENVRVYRWPQFELRFDLGEGVALTRYPDGKTSGCGPVPEDCVHAERLGVTPARHRLLHELTHHLVGLRYYGDPRGSRVIWRDAHGTWSETPKIKPGWNENAQEEWFVHAVSYAALGKLPDRESDEDGLHSALADLSERTDPDALIRELQSLLAQDAPVVDGRPDAAETASPAGAH</sequence>
<gene>
    <name evidence="2" type="ORF">CA12_07810</name>
</gene>